<dbReference type="PANTHER" id="PTHR34106:SF5">
    <property type="entry name" value="GLYCOSIDASE"/>
    <property type="match status" value="1"/>
</dbReference>
<comment type="similarity">
    <text evidence="3">Belongs to the glycosyl hydrolase 130 family.</text>
</comment>
<keyword evidence="2" id="KW-0808">Transferase</keyword>
<dbReference type="InterPro" id="IPR007184">
    <property type="entry name" value="Mannoside_phosphorylase"/>
</dbReference>
<dbReference type="CDD" id="cd18614">
    <property type="entry name" value="GH130"/>
    <property type="match status" value="1"/>
</dbReference>
<dbReference type="SUPFAM" id="SSF75005">
    <property type="entry name" value="Arabinanase/levansucrase/invertase"/>
    <property type="match status" value="1"/>
</dbReference>
<proteinExistence type="inferred from homology"/>
<dbReference type="Pfam" id="PF04041">
    <property type="entry name" value="Glyco_hydro_130"/>
    <property type="match status" value="1"/>
</dbReference>
<dbReference type="AlphaFoldDB" id="A0A2J0LHB2"/>
<name>A0A2J0LHB2_9BACT</name>
<sequence length="341" mass="39388">MVKVRSEGVILESSKNEFDSQAVLNPACIEVNGVTHMFYRAVRRGDMISSIGYCQLIDNKVVKRLDKPVLFPEYDYEKSGVEDPRIVFLDGIYYIFYTVYDGKNALFAYATTTDLVNFTKHGIISPRFSYAEAGRLFGFSKVKMAEKYFMFESYIKDRQGNDILLWEKDVFIFPKKISGKFALVHRILPGIQIAYFNDFKELTDNYWREYLKNLGEHVLLEPKYRFENRNVGGGCPPIETKDGWLMIYHAVENFNEGRIYHAAAALLDFKDPAKIIGRMKRPLFSPVEEWEKKGDVNNVVFPTGCIQKNARLYIYYGAADKLIAVKSVDIDELLKELKNDI</sequence>
<evidence type="ECO:0000256" key="1">
    <source>
        <dbReference type="ARBA" id="ARBA00022676"/>
    </source>
</evidence>
<dbReference type="EMBL" id="PFGP01000101">
    <property type="protein sequence ID" value="PIW66244.1"/>
    <property type="molecule type" value="Genomic_DNA"/>
</dbReference>
<dbReference type="Gene3D" id="2.115.10.20">
    <property type="entry name" value="Glycosyl hydrolase domain, family 43"/>
    <property type="match status" value="1"/>
</dbReference>
<protein>
    <submittedName>
        <fullName evidence="4">Pesticidal protein Cry7Aa</fullName>
    </submittedName>
</protein>
<evidence type="ECO:0000256" key="3">
    <source>
        <dbReference type="ARBA" id="ARBA00024356"/>
    </source>
</evidence>
<dbReference type="PANTHER" id="PTHR34106">
    <property type="entry name" value="GLYCOSIDASE"/>
    <property type="match status" value="1"/>
</dbReference>
<keyword evidence="1" id="KW-0328">Glycosyltransferase</keyword>
<evidence type="ECO:0000313" key="4">
    <source>
        <dbReference type="EMBL" id="PIW66244.1"/>
    </source>
</evidence>
<dbReference type="InterPro" id="IPR023296">
    <property type="entry name" value="Glyco_hydro_beta-prop_sf"/>
</dbReference>
<dbReference type="PIRSF" id="PIRSF016202">
    <property type="entry name" value="PH1107"/>
    <property type="match status" value="1"/>
</dbReference>
<accession>A0A2J0LHB2</accession>
<evidence type="ECO:0000313" key="5">
    <source>
        <dbReference type="Proteomes" id="UP000231267"/>
    </source>
</evidence>
<comment type="caution">
    <text evidence="4">The sequence shown here is derived from an EMBL/GenBank/DDBJ whole genome shotgun (WGS) entry which is preliminary data.</text>
</comment>
<reference evidence="4 5" key="1">
    <citation type="submission" date="2017-09" db="EMBL/GenBank/DDBJ databases">
        <title>Depth-based differentiation of microbial function through sediment-hosted aquifers and enrichment of novel symbionts in the deep terrestrial subsurface.</title>
        <authorList>
            <person name="Probst A.J."/>
            <person name="Ladd B."/>
            <person name="Jarett J.K."/>
            <person name="Geller-Mcgrath D.E."/>
            <person name="Sieber C.M."/>
            <person name="Emerson J.B."/>
            <person name="Anantharaman K."/>
            <person name="Thomas B.C."/>
            <person name="Malmstrom R."/>
            <person name="Stieglmeier M."/>
            <person name="Klingl A."/>
            <person name="Woyke T."/>
            <person name="Ryan C.M."/>
            <person name="Banfield J.F."/>
        </authorList>
    </citation>
    <scope>NUCLEOTIDE SEQUENCE [LARGE SCALE GENOMIC DNA]</scope>
    <source>
        <strain evidence="4">CG12_big_fil_rev_8_21_14_0_65_43_15</strain>
    </source>
</reference>
<gene>
    <name evidence="4" type="ORF">COW11_04395</name>
</gene>
<dbReference type="Proteomes" id="UP000231267">
    <property type="component" value="Unassembled WGS sequence"/>
</dbReference>
<evidence type="ECO:0000256" key="2">
    <source>
        <dbReference type="ARBA" id="ARBA00022679"/>
    </source>
</evidence>
<organism evidence="4 5">
    <name type="scientific">Candidatus Taenaricola geysiri</name>
    <dbReference type="NCBI Taxonomy" id="1974752"/>
    <lineage>
        <taxon>Bacteria</taxon>
        <taxon>Pseudomonadati</taxon>
        <taxon>Candidatus Omnitrophota</taxon>
        <taxon>Candidatus Taenaricola</taxon>
    </lineage>
</organism>
<dbReference type="GO" id="GO:0016757">
    <property type="term" value="F:glycosyltransferase activity"/>
    <property type="evidence" value="ECO:0007669"/>
    <property type="project" value="UniProtKB-KW"/>
</dbReference>